<dbReference type="PANTHER" id="PTHR46455">
    <property type="entry name" value="SET AND MYND DOMAIN CONTAINING, ARTHROPOD-SPECIFIC, MEMBER 4, ISOFORM A"/>
    <property type="match status" value="1"/>
</dbReference>
<name>A0A162N3F7_PHYB8</name>
<accession>A0A162N3F7</accession>
<evidence type="ECO:0000313" key="3">
    <source>
        <dbReference type="EMBL" id="OAD68128.1"/>
    </source>
</evidence>
<evidence type="ECO:0000259" key="2">
    <source>
        <dbReference type="Pfam" id="PF00856"/>
    </source>
</evidence>
<dbReference type="EMBL" id="KV440996">
    <property type="protein sequence ID" value="OAD68128.1"/>
    <property type="molecule type" value="Genomic_DNA"/>
</dbReference>
<dbReference type="SUPFAM" id="SSF82199">
    <property type="entry name" value="SET domain"/>
    <property type="match status" value="1"/>
</dbReference>
<proteinExistence type="predicted"/>
<organism evidence="3 4">
    <name type="scientific">Phycomyces blakesleeanus (strain ATCC 8743b / DSM 1359 / FGSC 10004 / NBRC 33097 / NRRL 1555)</name>
    <dbReference type="NCBI Taxonomy" id="763407"/>
    <lineage>
        <taxon>Eukaryota</taxon>
        <taxon>Fungi</taxon>
        <taxon>Fungi incertae sedis</taxon>
        <taxon>Mucoromycota</taxon>
        <taxon>Mucoromycotina</taxon>
        <taxon>Mucoromycetes</taxon>
        <taxon>Mucorales</taxon>
        <taxon>Phycomycetaceae</taxon>
        <taxon>Phycomyces</taxon>
    </lineage>
</organism>
<keyword evidence="4" id="KW-1185">Reference proteome</keyword>
<dbReference type="InParanoid" id="A0A162N3F7"/>
<dbReference type="Proteomes" id="UP000077315">
    <property type="component" value="Unassembled WGS sequence"/>
</dbReference>
<sequence>MEEYDLTTIVNKKEFVNTVEFIQCPVAGRSLVAKRPLVPGDIVMVERPLIKYPLQPDCRSTLSPFYSKAVWKSLVDIVREEEGLSPIVARLHKPHSSHRDDFDYDSDCDSDRSDDSDSDEEDEEEPQASAFSPGIPAALLAYLSIKPPPSRTHQYNKGTNLDFFYYPDRSTEPQWADHATILLVERVVSKAIATHSIFKHLDHKEVVSFVLKIYSNAHTVAYPHNRTLPTHSRKKERRARYAEKWPLENDAGWPQDPPASRPFIALLRWGSKYAHSCTPSMFLRFDVKQQSMIFTVMRPVPVGEMLTFSYLPEDDLSLGGLLCGSTMMRQVKLEAFKFFHCQCTRCVAPDWLRGAVCDSCKVGPLYRTTNGDWTCQDCGFKVKDDEGVQFVGEREDHVEKIVMALTTRAYGAKPVGESMMRMIEPYLTKLLNPDEDENEPPVPHFHWSYSYIHAVLSIYHLKLFPLSFGKGLASRLGMLTKGLEEAAVYIDYLHRCIWDYPTINIANVGNPIAAFFAGWRMFEHVIDVVMESTEKKQYNVTAYDSDSDSDSDGDSEIEGQNESGDEEKDEEKVETAVKAEVKVKTSEKENDCTVEKTAKLEQKSVSPPPLELLPMPEEWKEPVNRMLKIASGQWVPLVATLFRNETPIMVQDIIDRVNTWQERVDAVSQL</sequence>
<feature type="region of interest" description="Disordered" evidence="1">
    <location>
        <begin position="95"/>
        <end position="130"/>
    </location>
</feature>
<dbReference type="PANTHER" id="PTHR46455:SF5">
    <property type="entry name" value="SET AND MYND DOMAIN CONTAINING, ARTHROPOD-SPECIFIC, MEMBER 4, ISOFORM A"/>
    <property type="match status" value="1"/>
</dbReference>
<dbReference type="InterPro" id="IPR046341">
    <property type="entry name" value="SET_dom_sf"/>
</dbReference>
<dbReference type="GeneID" id="29002971"/>
<gene>
    <name evidence="3" type="ORF">PHYBLDRAFT_69200</name>
</gene>
<evidence type="ECO:0000313" key="4">
    <source>
        <dbReference type="Proteomes" id="UP000077315"/>
    </source>
</evidence>
<dbReference type="Pfam" id="PF00856">
    <property type="entry name" value="SET"/>
    <property type="match status" value="1"/>
</dbReference>
<dbReference type="CDD" id="cd20071">
    <property type="entry name" value="SET_SMYD"/>
    <property type="match status" value="1"/>
</dbReference>
<protein>
    <recommendedName>
        <fullName evidence="2">SET domain-containing protein</fullName>
    </recommendedName>
</protein>
<dbReference type="Gene3D" id="2.170.270.10">
    <property type="entry name" value="SET domain"/>
    <property type="match status" value="1"/>
</dbReference>
<dbReference type="STRING" id="763407.A0A162N3F7"/>
<dbReference type="VEuPathDB" id="FungiDB:PHYBLDRAFT_69200"/>
<reference evidence="4" key="1">
    <citation type="submission" date="2015-06" db="EMBL/GenBank/DDBJ databases">
        <title>Expansion of signal transduction pathways in fungi by whole-genome duplication.</title>
        <authorList>
            <consortium name="DOE Joint Genome Institute"/>
            <person name="Corrochano L.M."/>
            <person name="Kuo A."/>
            <person name="Marcet-Houben M."/>
            <person name="Polaino S."/>
            <person name="Salamov A."/>
            <person name="Villalobos J.M."/>
            <person name="Alvarez M.I."/>
            <person name="Avalos J."/>
            <person name="Benito E.P."/>
            <person name="Benoit I."/>
            <person name="Burger G."/>
            <person name="Camino L.P."/>
            <person name="Canovas D."/>
            <person name="Cerda-Olmedo E."/>
            <person name="Cheng J.-F."/>
            <person name="Dominguez A."/>
            <person name="Elias M."/>
            <person name="Eslava A.P."/>
            <person name="Glaser F."/>
            <person name="Grimwood J."/>
            <person name="Gutierrez G."/>
            <person name="Heitman J."/>
            <person name="Henrissat B."/>
            <person name="Iturriaga E.A."/>
            <person name="Lang B.F."/>
            <person name="Lavin J.L."/>
            <person name="Lee S."/>
            <person name="Li W."/>
            <person name="Lindquist E."/>
            <person name="Lopez-Garcia S."/>
            <person name="Luque E.M."/>
            <person name="Marcos A.T."/>
            <person name="Martin J."/>
            <person name="McCluskey K."/>
            <person name="Medina H.R."/>
            <person name="Miralles-Duran A."/>
            <person name="Miyazaki A."/>
            <person name="Munoz-Torres E."/>
            <person name="Oguiza J.A."/>
            <person name="Ohm R."/>
            <person name="Olmedo M."/>
            <person name="Orejas M."/>
            <person name="Ortiz-Castellanos L."/>
            <person name="Pisabarro A.G."/>
            <person name="Rodriguez-Romero J."/>
            <person name="Ruiz-Herrera J."/>
            <person name="Ruiz-Vazquez R."/>
            <person name="Sanz C."/>
            <person name="Schackwitz W."/>
            <person name="Schmutz J."/>
            <person name="Shahriari M."/>
            <person name="Shelest E."/>
            <person name="Silva-Franco F."/>
            <person name="Soanes D."/>
            <person name="Syed K."/>
            <person name="Tagua V.G."/>
            <person name="Talbot N.J."/>
            <person name="Thon M."/>
            <person name="De vries R.P."/>
            <person name="Wiebenga A."/>
            <person name="Yadav J.S."/>
            <person name="Braun E.L."/>
            <person name="Baker S."/>
            <person name="Garre V."/>
            <person name="Horwitz B."/>
            <person name="Torres-Martinez S."/>
            <person name="Idnurm A."/>
            <person name="Herrera-Estrella A."/>
            <person name="Gabaldon T."/>
            <person name="Grigoriev I.V."/>
        </authorList>
    </citation>
    <scope>NUCLEOTIDE SEQUENCE [LARGE SCALE GENOMIC DNA]</scope>
    <source>
        <strain evidence="4">NRRL 1555(-)</strain>
    </source>
</reference>
<dbReference type="AlphaFoldDB" id="A0A162N3F7"/>
<feature type="region of interest" description="Disordered" evidence="1">
    <location>
        <begin position="540"/>
        <end position="574"/>
    </location>
</feature>
<feature type="compositionally biased region" description="Acidic residues" evidence="1">
    <location>
        <begin position="116"/>
        <end position="126"/>
    </location>
</feature>
<dbReference type="InterPro" id="IPR053010">
    <property type="entry name" value="SET_SmydA-8"/>
</dbReference>
<dbReference type="RefSeq" id="XP_018286168.1">
    <property type="nucleotide sequence ID" value="XM_018442065.1"/>
</dbReference>
<feature type="compositionally biased region" description="Acidic residues" evidence="1">
    <location>
        <begin position="545"/>
        <end position="569"/>
    </location>
</feature>
<feature type="domain" description="SET" evidence="2">
    <location>
        <begin position="28"/>
        <end position="310"/>
    </location>
</feature>
<dbReference type="InterPro" id="IPR001214">
    <property type="entry name" value="SET_dom"/>
</dbReference>
<evidence type="ECO:0000256" key="1">
    <source>
        <dbReference type="SAM" id="MobiDB-lite"/>
    </source>
</evidence>
<dbReference type="OrthoDB" id="265717at2759"/>